<dbReference type="RefSeq" id="WP_135327083.1">
    <property type="nucleotide sequence ID" value="NZ_SRJC01000001.1"/>
</dbReference>
<dbReference type="InterPro" id="IPR033177">
    <property type="entry name" value="PSD-B"/>
</dbReference>
<keyword evidence="6" id="KW-0443">Lipid metabolism</keyword>
<keyword evidence="10" id="KW-1208">Phospholipid metabolism</keyword>
<keyword evidence="7" id="KW-0865">Zymogen</keyword>
<sequence>MIWVLNSPSVSLVLMSLAKSRISKYMIPFYRRWFRANDVDSKHGAEAFESLHEYFIREWKEEARPVDATPHAVISPVDGLVKQMGDINHDKIHVKGISYSLQTLLNDEDMEQRYLNGKFIVLYLSPGDYHRIYSPVTAKILSQYGIGGRSFPVNKWGLKYGRSPITSNFRIVTELLDDTGGNIGFVKVGAMWVNTIEITHEGMHLNKGEEVGYFSFGSAVVLLFPLGDTVFPDTIVENRWIRSGEKLALKR</sequence>
<dbReference type="GO" id="GO:0006646">
    <property type="term" value="P:phosphatidylethanolamine biosynthetic process"/>
    <property type="evidence" value="ECO:0007669"/>
    <property type="project" value="UniProtKB-UniPathway"/>
</dbReference>
<evidence type="ECO:0000256" key="6">
    <source>
        <dbReference type="ARBA" id="ARBA00023098"/>
    </source>
</evidence>
<evidence type="ECO:0000256" key="11">
    <source>
        <dbReference type="ARBA" id="ARBA00023317"/>
    </source>
</evidence>
<gene>
    <name evidence="13" type="primary">psd</name>
    <name evidence="13" type="ORF">E4663_07015</name>
</gene>
<evidence type="ECO:0000256" key="7">
    <source>
        <dbReference type="ARBA" id="ARBA00023145"/>
    </source>
</evidence>
<accession>A0A4Z0H485</accession>
<dbReference type="PANTHER" id="PTHR10067">
    <property type="entry name" value="PHOSPHATIDYLSERINE DECARBOXYLASE"/>
    <property type="match status" value="1"/>
</dbReference>
<evidence type="ECO:0000313" key="13">
    <source>
        <dbReference type="EMBL" id="TGB04734.1"/>
    </source>
</evidence>
<comment type="caution">
    <text evidence="13">The sequence shown here is derived from an EMBL/GenBank/DDBJ whole genome shotgun (WGS) entry which is preliminary data.</text>
</comment>
<comment type="pathway">
    <text evidence="12">Phospholipid metabolism; phosphatidylethanolamine biosynthesis.</text>
</comment>
<dbReference type="GO" id="GO:0004609">
    <property type="term" value="F:phosphatidylserine decarboxylase activity"/>
    <property type="evidence" value="ECO:0007669"/>
    <property type="project" value="UniProtKB-EC"/>
</dbReference>
<evidence type="ECO:0000256" key="4">
    <source>
        <dbReference type="ARBA" id="ARBA00022516"/>
    </source>
</evidence>
<evidence type="ECO:0000256" key="5">
    <source>
        <dbReference type="ARBA" id="ARBA00022793"/>
    </source>
</evidence>
<proteinExistence type="predicted"/>
<protein>
    <recommendedName>
        <fullName evidence="3">phosphatidylserine decarboxylase</fullName>
        <ecNumber evidence="3">4.1.1.65</ecNumber>
    </recommendedName>
</protein>
<dbReference type="EC" id="4.1.1.65" evidence="3"/>
<dbReference type="STRING" id="192814.GCA_900166575_01760"/>
<dbReference type="PANTHER" id="PTHR10067:SF6">
    <property type="entry name" value="PHOSPHATIDYLSERINE DECARBOXYLASE PROENZYME, MITOCHONDRIAL"/>
    <property type="match status" value="1"/>
</dbReference>
<comment type="pathway">
    <text evidence="2">Lipid metabolism.</text>
</comment>
<evidence type="ECO:0000256" key="9">
    <source>
        <dbReference type="ARBA" id="ARBA00023239"/>
    </source>
</evidence>
<evidence type="ECO:0000256" key="1">
    <source>
        <dbReference type="ARBA" id="ARBA00001928"/>
    </source>
</evidence>
<evidence type="ECO:0000256" key="12">
    <source>
        <dbReference type="ARBA" id="ARBA00024326"/>
    </source>
</evidence>
<reference evidence="13 14" key="1">
    <citation type="journal article" date="2003" name="Int. J. Syst. Evol. Microbiol.">
        <title>Halobacillus salinus sp. nov., isolated from a salt lake on the coast of the East Sea in Korea.</title>
        <authorList>
            <person name="Yoon J.H."/>
            <person name="Kang K.H."/>
            <person name="Park Y.H."/>
        </authorList>
    </citation>
    <scope>NUCLEOTIDE SEQUENCE [LARGE SCALE GENOMIC DNA]</scope>
    <source>
        <strain evidence="13 14">HSL-3</strain>
    </source>
</reference>
<comment type="cofactor">
    <cofactor evidence="1">
        <name>pyruvate</name>
        <dbReference type="ChEBI" id="CHEBI:15361"/>
    </cofactor>
</comment>
<name>A0A4Z0H485_9BACI</name>
<dbReference type="Pfam" id="PF02666">
    <property type="entry name" value="PS_Dcarbxylase"/>
    <property type="match status" value="1"/>
</dbReference>
<dbReference type="UniPathway" id="UPA00558"/>
<evidence type="ECO:0000256" key="3">
    <source>
        <dbReference type="ARBA" id="ARBA00012243"/>
    </source>
</evidence>
<dbReference type="InterPro" id="IPR003817">
    <property type="entry name" value="PS_Dcarbxylase"/>
</dbReference>
<keyword evidence="14" id="KW-1185">Reference proteome</keyword>
<keyword evidence="4" id="KW-0444">Lipid biosynthesis</keyword>
<evidence type="ECO:0000256" key="8">
    <source>
        <dbReference type="ARBA" id="ARBA00023209"/>
    </source>
</evidence>
<keyword evidence="5" id="KW-0210">Decarboxylase</keyword>
<dbReference type="Proteomes" id="UP000297982">
    <property type="component" value="Unassembled WGS sequence"/>
</dbReference>
<keyword evidence="9 13" id="KW-0456">Lyase</keyword>
<organism evidence="13 14">
    <name type="scientific">Halobacillus salinus</name>
    <dbReference type="NCBI Taxonomy" id="192814"/>
    <lineage>
        <taxon>Bacteria</taxon>
        <taxon>Bacillati</taxon>
        <taxon>Bacillota</taxon>
        <taxon>Bacilli</taxon>
        <taxon>Bacillales</taxon>
        <taxon>Bacillaceae</taxon>
        <taxon>Halobacillus</taxon>
    </lineage>
</organism>
<keyword evidence="8" id="KW-0594">Phospholipid biosynthesis</keyword>
<evidence type="ECO:0000313" key="14">
    <source>
        <dbReference type="Proteomes" id="UP000297982"/>
    </source>
</evidence>
<evidence type="ECO:0000256" key="2">
    <source>
        <dbReference type="ARBA" id="ARBA00005189"/>
    </source>
</evidence>
<evidence type="ECO:0000256" key="10">
    <source>
        <dbReference type="ARBA" id="ARBA00023264"/>
    </source>
</evidence>
<dbReference type="NCBIfam" id="TIGR00163">
    <property type="entry name" value="PS_decarb"/>
    <property type="match status" value="1"/>
</dbReference>
<dbReference type="EMBL" id="SRJC01000001">
    <property type="protein sequence ID" value="TGB04734.1"/>
    <property type="molecule type" value="Genomic_DNA"/>
</dbReference>
<dbReference type="AlphaFoldDB" id="A0A4Z0H485"/>
<keyword evidence="11" id="KW-0670">Pyruvate</keyword>